<protein>
    <recommendedName>
        <fullName evidence="2">HTH cro/C1-type domain-containing protein</fullName>
    </recommendedName>
</protein>
<evidence type="ECO:0000313" key="3">
    <source>
        <dbReference type="EMBL" id="TEA28181.1"/>
    </source>
</evidence>
<organism evidence="3 4">
    <name type="scientific">Candidatus Schmidhempelia bombi str. Bimp</name>
    <dbReference type="NCBI Taxonomy" id="1387197"/>
    <lineage>
        <taxon>Bacteria</taxon>
        <taxon>Pseudomonadati</taxon>
        <taxon>Pseudomonadota</taxon>
        <taxon>Gammaproteobacteria</taxon>
        <taxon>Orbales</taxon>
        <taxon>Orbaceae</taxon>
        <taxon>Candidatus Schmidhempelia</taxon>
    </lineage>
</organism>
<feature type="domain" description="HTH cro/C1-type" evidence="2">
    <location>
        <begin position="52"/>
        <end position="84"/>
    </location>
</feature>
<keyword evidence="1" id="KW-0812">Transmembrane</keyword>
<dbReference type="AlphaFoldDB" id="A0AB94IF93"/>
<name>A0AB94IF93_9GAMM</name>
<dbReference type="InterPro" id="IPR050400">
    <property type="entry name" value="Bact_Cytoskel_RodZ"/>
</dbReference>
<dbReference type="EMBL" id="AWGA01000006">
    <property type="protein sequence ID" value="TEA28181.1"/>
    <property type="molecule type" value="Genomic_DNA"/>
</dbReference>
<dbReference type="PANTHER" id="PTHR34475:SF1">
    <property type="entry name" value="CYTOSKELETON PROTEIN RODZ"/>
    <property type="match status" value="1"/>
</dbReference>
<sequence length="190" mass="22021">MSYNLLQLKMRLLNQPIGLKQIKSTKDQYNILEIRVMSENNLEIKVSYGNRLVELREKAGLSPEEVAEELHIRRSIILDIEADKIDNIPTVFLRGYIKGYADLVDMPANELADYLNLINNSEPRPILMKNYSQNDMQKRHGTRLLICSIVILVIILGISGFFFWQEYKSEQTNTTHYSSSQRIMQELDNG</sequence>
<gene>
    <name evidence="3" type="ORF">O970_00295</name>
</gene>
<dbReference type="InterPro" id="IPR001387">
    <property type="entry name" value="Cro/C1-type_HTH"/>
</dbReference>
<reference evidence="3 4" key="1">
    <citation type="journal article" date="2014" name="Appl. Environ. Microbiol.">
        <title>Genomic features of a bumble bee symbiont reflect its host environment.</title>
        <authorList>
            <person name="Martinson V.G."/>
            <person name="Magoc T."/>
            <person name="Koch H."/>
            <person name="Salzberg S.L."/>
            <person name="Moran N.A."/>
        </authorList>
    </citation>
    <scope>NUCLEOTIDE SEQUENCE [LARGE SCALE GENOMIC DNA]</scope>
    <source>
        <strain evidence="3 4">Bimp</strain>
    </source>
</reference>
<feature type="transmembrane region" description="Helical" evidence="1">
    <location>
        <begin position="144"/>
        <end position="164"/>
    </location>
</feature>
<dbReference type="Gene3D" id="1.10.260.40">
    <property type="entry name" value="lambda repressor-like DNA-binding domains"/>
    <property type="match status" value="1"/>
</dbReference>
<keyword evidence="1" id="KW-0472">Membrane</keyword>
<proteinExistence type="predicted"/>
<dbReference type="InterPro" id="IPR010982">
    <property type="entry name" value="Lambda_DNA-bd_dom_sf"/>
</dbReference>
<dbReference type="PROSITE" id="PS50943">
    <property type="entry name" value="HTH_CROC1"/>
    <property type="match status" value="1"/>
</dbReference>
<accession>A0AB94IF93</accession>
<keyword evidence="1" id="KW-1133">Transmembrane helix</keyword>
<dbReference type="PANTHER" id="PTHR34475">
    <property type="match status" value="1"/>
</dbReference>
<evidence type="ECO:0000259" key="2">
    <source>
        <dbReference type="PROSITE" id="PS50943"/>
    </source>
</evidence>
<evidence type="ECO:0000256" key="1">
    <source>
        <dbReference type="SAM" id="Phobius"/>
    </source>
</evidence>
<dbReference type="CDD" id="cd00093">
    <property type="entry name" value="HTH_XRE"/>
    <property type="match status" value="1"/>
</dbReference>
<dbReference type="GO" id="GO:0003677">
    <property type="term" value="F:DNA binding"/>
    <property type="evidence" value="ECO:0007669"/>
    <property type="project" value="InterPro"/>
</dbReference>
<dbReference type="SUPFAM" id="SSF47413">
    <property type="entry name" value="lambda repressor-like DNA-binding domains"/>
    <property type="match status" value="1"/>
</dbReference>
<dbReference type="Pfam" id="PF13413">
    <property type="entry name" value="HTH_25"/>
    <property type="match status" value="1"/>
</dbReference>
<evidence type="ECO:0000313" key="4">
    <source>
        <dbReference type="Proteomes" id="UP000506160"/>
    </source>
</evidence>
<comment type="caution">
    <text evidence="3">The sequence shown here is derived from an EMBL/GenBank/DDBJ whole genome shotgun (WGS) entry which is preliminary data.</text>
</comment>
<dbReference type="Proteomes" id="UP000506160">
    <property type="component" value="Unassembled WGS sequence"/>
</dbReference>
<dbReference type="SMART" id="SM00530">
    <property type="entry name" value="HTH_XRE"/>
    <property type="match status" value="1"/>
</dbReference>
<keyword evidence="4" id="KW-1185">Reference proteome</keyword>